<keyword evidence="6" id="KW-1133">Transmembrane helix</keyword>
<evidence type="ECO:0000256" key="6">
    <source>
        <dbReference type="SAM" id="Phobius"/>
    </source>
</evidence>
<dbReference type="PANTHER" id="PTHR45739:SF8">
    <property type="entry name" value="FRAS1-RELATED EXTRACELLULAR MATRIX PROTEIN 1"/>
    <property type="match status" value="1"/>
</dbReference>
<dbReference type="Pfam" id="PF16184">
    <property type="entry name" value="Cadherin_3"/>
    <property type="match status" value="7"/>
</dbReference>
<evidence type="ECO:0000256" key="2">
    <source>
        <dbReference type="ARBA" id="ARBA00022737"/>
    </source>
</evidence>
<reference evidence="8" key="1">
    <citation type="submission" date="2016-04" db="UniProtKB">
        <authorList>
            <consortium name="WormBaseParasite"/>
        </authorList>
    </citation>
    <scope>IDENTIFICATION</scope>
</reference>
<evidence type="ECO:0000256" key="4">
    <source>
        <dbReference type="PROSITE-ProRule" id="PRU01201"/>
    </source>
</evidence>
<dbReference type="STRING" id="451379.A0A0N5AUT2"/>
<dbReference type="PROSITE" id="PS51854">
    <property type="entry name" value="CSPG"/>
    <property type="match status" value="1"/>
</dbReference>
<keyword evidence="1" id="KW-0732">Signal</keyword>
<protein>
    <submittedName>
        <fullName evidence="8">Protocadherin Fat 4</fullName>
    </submittedName>
</protein>
<evidence type="ECO:0000256" key="3">
    <source>
        <dbReference type="ARBA" id="ARBA00023180"/>
    </source>
</evidence>
<dbReference type="InterPro" id="IPR039005">
    <property type="entry name" value="CSPG_rpt"/>
</dbReference>
<feature type="repeat" description="CSPG" evidence="4">
    <location>
        <begin position="876"/>
        <end position="980"/>
    </location>
</feature>
<evidence type="ECO:0000313" key="7">
    <source>
        <dbReference type="Proteomes" id="UP000046393"/>
    </source>
</evidence>
<proteinExistence type="predicted"/>
<dbReference type="PANTHER" id="PTHR45739">
    <property type="entry name" value="MATRIX PROTEIN, PUTATIVE-RELATED"/>
    <property type="match status" value="1"/>
</dbReference>
<dbReference type="InterPro" id="IPR051561">
    <property type="entry name" value="FRAS1_ECM"/>
</dbReference>
<accession>A0A0N5AUT2</accession>
<keyword evidence="2" id="KW-0677">Repeat</keyword>
<keyword evidence="6" id="KW-0472">Membrane</keyword>
<sequence length="1962" mass="223701">MSTKIRNCDDPKVVRLVSNNLSIGTNTDHKTFIGCIENVYMNDDLLMDNWCSENLTSASENRYHKISLNNVDPIYIGREMELTEGTSVPLHWKNIYPFPQHSQFNISNNDFIFRSNKLNLSIVEYPKHGVILLKGVAAKQFSYNDILSSNVIYKHDDSETFNDIISFQVRVKTKLVQFNDSEKIYELPINIIPLNDPPTLQATFNGSALRIADGGRMVLDEKVLMLSDVDNSPDDVYVSVLLAKGVRLENSEQQVVVEFSQRELLNRKIHLVHLGKLKSNELILSARDNEKQSLPLNLTVLSVPIQFNLEQNTGLELFYLTSELITSSNLSFSTNWPNYAPRYIVVEKPKLGKVECKNGEGKFQACEIFYQTDIQQNKVRYIHYRDASRSSDKFRFKVVVGSKSSGIYSFNIAFIPLQVKVFMQEPFVMTDVDRLAISHSNLFTWVFPKNFPMKLIIYMVTSTPRYGTLFKRNNPRKRITVKGNFTQQEINDGEVAYLSRFKPTSVVNDSLEFRIVYPLIFDESVRFNILLVTKQSREYTHRSFTVTEGSSFVFRPEHLHYPQCDYDHFLYNVISGPSFGAISLETALGTILFDKFTNFTGNDLEQQKVQYHHFGGENTVDKMFVIAERQTFSGIRNEASENQIERIPFWIEFKILLQNDNQPQLQESLELQVIEGGTRHLYPYLLPWNDQDMNAAPLTYNILDDSGNLGFFLIDNYRSSVRNFSHSQMAKGEIGIKHYAGSQKSFYVSYAVSDQTHTVTSKIRVFASEPFLQLKKSKIYVHFGVNVAVIPVSKEELCAETNLDANSTEIYFRTFSDNWLDSSTINEINHFTQDDINNKKVLYRFRRERGTVENILVETMNKQFEGSIKVASVYMPKSHISMQNLRVCKVTRSSVTRIGNYCLKATSVEGNVDNIIYTIIEKPKNGFLLKEDDTGANKSNKENEGSLVTKFSQRDVDNGALLYFHQNLTSNNDSLQLSVSYNGDSVVHFVLPIDIVQEKIRLLASNISVFPCGKVPLSSDVISVVSNEDNNYNFQITRQPNAGSIVFSNNSHSSTAFQFTSVQLHKKQIFYVNNPSSDANADSFTIIVCVDKHYCSEETIVNVTINKVNFHGPQLKRNEPMDSGTLPENIWYLASNFKGFRLAHVDQPSKNIAKFSQFEVDNSRILLILTNSNETSVRGGFSFLVSNELHQVGPFWYEVFISISRDSLMVPEANNHLIIPPANKSFVISADILRALMTDVRVISLFQVVPSDVLYVIHRKPNLGTVLLNSFATDEFTQDDVNLGKVSYRLNWSSDITCEQLDFFTFELQNGNSKRRINEKYKFKILITYAAIENVDRMLHITPINITSGSSVALNSTHLDFTYLENLCKNELLINVSQKTRRGQIQPVDPEKSALTFTTHEVTSGRSVIYVDSDPRNGFMYDSILFEAFLTSQKKEVYRRSLTFAIPIRFQQSDPHLQIIAFAEQVHVVSDNDVLLKPELFKATSLDQPLTSVSYAVQQDGSNGAKITVDGLYVSKFSQEDLNRGRVRLRHKQLRDTDERFDVVVFEVSKRIKAVKVFIESVPLLLVNHSDIMYPQDAKYIILTNDNFDVNWSSYRSKTIYTITKPPKYGIFLTVHGEQEVSSFSQRDIDEKNIYFIPTNYSAYQDYFEFTVGSATDTRIQNSSRIICVPIFKPQVLLVSSEMPTLIQLMHLNASSLTKNSPIFTVIDPPTKGILVKNNNLSVAIEHFSLSEVEEDRIAYMPTESQSGIIDNAELQIDAENVQSARFRFFINLKSPAVGEFEATTTIDSSTYNNFTTSTNDDESITAVAKYFPLLIIVFIFLFILIFIIACRRRTAQRSKRKVIVEQKQLQSKLNFTVEEQPDLLDTTVYATIGRNRNEQQLNKVRYMRSFDTSPQIFGNQTYPTRIPEPQTTVSKPEPNYDVSVVGRKNALNAINKSLPPLPPSVSSASGPARLKQNQYWV</sequence>
<name>A0A0N5AUT2_9BILA</name>
<organism evidence="7 8">
    <name type="scientific">Syphacia muris</name>
    <dbReference type="NCBI Taxonomy" id="451379"/>
    <lineage>
        <taxon>Eukaryota</taxon>
        <taxon>Metazoa</taxon>
        <taxon>Ecdysozoa</taxon>
        <taxon>Nematoda</taxon>
        <taxon>Chromadorea</taxon>
        <taxon>Rhabditida</taxon>
        <taxon>Spirurina</taxon>
        <taxon>Oxyuridomorpha</taxon>
        <taxon>Oxyuroidea</taxon>
        <taxon>Oxyuridae</taxon>
        <taxon>Syphacia</taxon>
    </lineage>
</organism>
<keyword evidence="7" id="KW-1185">Reference proteome</keyword>
<evidence type="ECO:0000256" key="5">
    <source>
        <dbReference type="SAM" id="MobiDB-lite"/>
    </source>
</evidence>
<dbReference type="Proteomes" id="UP000046393">
    <property type="component" value="Unplaced"/>
</dbReference>
<feature type="compositionally biased region" description="Polar residues" evidence="5">
    <location>
        <begin position="1901"/>
        <end position="1915"/>
    </location>
</feature>
<feature type="transmembrane region" description="Helical" evidence="6">
    <location>
        <begin position="1811"/>
        <end position="1831"/>
    </location>
</feature>
<dbReference type="WBParaSite" id="SMUV_0000862501-mRNA-1">
    <property type="protein sequence ID" value="SMUV_0000862501-mRNA-1"/>
    <property type="gene ID" value="SMUV_0000862501"/>
</dbReference>
<evidence type="ECO:0000313" key="8">
    <source>
        <dbReference type="WBParaSite" id="SMUV_0000862501-mRNA-1"/>
    </source>
</evidence>
<keyword evidence="6" id="KW-0812">Transmembrane</keyword>
<keyword evidence="3" id="KW-0325">Glycoprotein</keyword>
<dbReference type="GO" id="GO:0009653">
    <property type="term" value="P:anatomical structure morphogenesis"/>
    <property type="evidence" value="ECO:0007669"/>
    <property type="project" value="TreeGrafter"/>
</dbReference>
<evidence type="ECO:0000256" key="1">
    <source>
        <dbReference type="ARBA" id="ARBA00022729"/>
    </source>
</evidence>
<feature type="region of interest" description="Disordered" evidence="5">
    <location>
        <begin position="1901"/>
        <end position="1920"/>
    </location>
</feature>